<dbReference type="OrthoDB" id="5404564at2759"/>
<feature type="region of interest" description="Disordered" evidence="1">
    <location>
        <begin position="299"/>
        <end position="427"/>
    </location>
</feature>
<feature type="compositionally biased region" description="Low complexity" evidence="1">
    <location>
        <begin position="175"/>
        <end position="187"/>
    </location>
</feature>
<feature type="compositionally biased region" description="Low complexity" evidence="1">
    <location>
        <begin position="412"/>
        <end position="421"/>
    </location>
</feature>
<dbReference type="PANTHER" id="PTHR38886">
    <property type="entry name" value="SESA DOMAIN-CONTAINING PROTEIN"/>
    <property type="match status" value="1"/>
</dbReference>
<dbReference type="Proteomes" id="UP000243723">
    <property type="component" value="Unassembled WGS sequence"/>
</dbReference>
<evidence type="ECO:0008006" key="4">
    <source>
        <dbReference type="Google" id="ProtNLM"/>
    </source>
</evidence>
<comment type="caution">
    <text evidence="2">The sequence shown here is derived from an EMBL/GenBank/DDBJ whole genome shotgun (WGS) entry which is preliminary data.</text>
</comment>
<dbReference type="STRING" id="40998.A0A2P7YJD7"/>
<feature type="compositionally biased region" description="Basic and acidic residues" evidence="1">
    <location>
        <begin position="354"/>
        <end position="367"/>
    </location>
</feature>
<feature type="compositionally biased region" description="Pro residues" evidence="1">
    <location>
        <begin position="335"/>
        <end position="353"/>
    </location>
</feature>
<dbReference type="EMBL" id="NHZQ01000422">
    <property type="protein sequence ID" value="PSK36074.1"/>
    <property type="molecule type" value="Genomic_DNA"/>
</dbReference>
<accession>A0A2P7YJD7</accession>
<dbReference type="AlphaFoldDB" id="A0A2P7YJD7"/>
<feature type="region of interest" description="Disordered" evidence="1">
    <location>
        <begin position="256"/>
        <end position="285"/>
    </location>
</feature>
<proteinExistence type="predicted"/>
<feature type="compositionally biased region" description="Polar residues" evidence="1">
    <location>
        <begin position="151"/>
        <end position="174"/>
    </location>
</feature>
<feature type="compositionally biased region" description="Basic and acidic residues" evidence="1">
    <location>
        <begin position="401"/>
        <end position="411"/>
    </location>
</feature>
<name>A0A2P7YJD7_9PEZI</name>
<dbReference type="PANTHER" id="PTHR38886:SF1">
    <property type="entry name" value="NACHT-NTPASE AND P-LOOP NTPASES N-TERMINAL DOMAIN-CONTAINING PROTEIN"/>
    <property type="match status" value="1"/>
</dbReference>
<evidence type="ECO:0000313" key="3">
    <source>
        <dbReference type="Proteomes" id="UP000243723"/>
    </source>
</evidence>
<feature type="region of interest" description="Disordered" evidence="1">
    <location>
        <begin position="151"/>
        <end position="188"/>
    </location>
</feature>
<feature type="compositionally biased region" description="Polar residues" evidence="1">
    <location>
        <begin position="388"/>
        <end position="398"/>
    </location>
</feature>
<organism evidence="2 3">
    <name type="scientific">Elsinoe australis</name>
    <dbReference type="NCBI Taxonomy" id="40998"/>
    <lineage>
        <taxon>Eukaryota</taxon>
        <taxon>Fungi</taxon>
        <taxon>Dikarya</taxon>
        <taxon>Ascomycota</taxon>
        <taxon>Pezizomycotina</taxon>
        <taxon>Dothideomycetes</taxon>
        <taxon>Dothideomycetidae</taxon>
        <taxon>Myriangiales</taxon>
        <taxon>Elsinoaceae</taxon>
        <taxon>Elsinoe</taxon>
    </lineage>
</organism>
<keyword evidence="3" id="KW-1185">Reference proteome</keyword>
<gene>
    <name evidence="2" type="ORF">B9Z65_5889</name>
</gene>
<dbReference type="SUPFAM" id="SSF57850">
    <property type="entry name" value="RING/U-box"/>
    <property type="match status" value="1"/>
</dbReference>
<evidence type="ECO:0000256" key="1">
    <source>
        <dbReference type="SAM" id="MobiDB-lite"/>
    </source>
</evidence>
<reference evidence="2 3" key="1">
    <citation type="submission" date="2017-05" db="EMBL/GenBank/DDBJ databases">
        <title>Draft genome sequence of Elsinoe australis.</title>
        <authorList>
            <person name="Cheng Q."/>
        </authorList>
    </citation>
    <scope>NUCLEOTIDE SEQUENCE [LARGE SCALE GENOMIC DNA]</scope>
    <source>
        <strain evidence="2 3">NL1</strain>
    </source>
</reference>
<sequence>MSFGFSVGDILACIEVATKTYSALKNGPTDFKDLALELASLTHVLEVLKEEVASPTSSVHHTTSLRRQAQIGTLLENCSESMQSLRELVTKYPRMGKDEKRSVSQWLKFAKENKQSPRDKLAIHTASINMFLTSLTHGALGRVEFLLKNPKQGTSLPLPSATTGSYNTSRGPQGSNASASSNNSHASGTWNKISQDLATEGISDQQMDKFQEDIKAYVRYLVNGETPFWTGASIDQLARKNAFSKKEHAILQEAVMKGRKEQRQKLSSGPHVISVDSPSPERSRKDGAEAFIARLEQLFEPEAGTHPSSNIDVEDGDESDRDNQEIFILPVSDIPSPPSPSLLPYPPPPPPISRDPKSYRGIYDHPSRPPSYPHDSPNAYPHPFPHASETNKGHSNNLHPPDVRTQTKDRSPSPSQSTDLSSVHRTRKHLTRYLNELDARKSLSLSSDRKHYLSSEAIPRCLTELQTHMQVSPHPPRKWRICDVCELVIPGQRHRCRSCKGEFDVCEECWQDGKGCGVREHGYEVIRI</sequence>
<evidence type="ECO:0000313" key="2">
    <source>
        <dbReference type="EMBL" id="PSK36074.1"/>
    </source>
</evidence>
<protein>
    <recommendedName>
        <fullName evidence="4">ZZ-type domain-containing protein</fullName>
    </recommendedName>
</protein>